<name>A0A367KS22_RHIST</name>
<evidence type="ECO:0000256" key="4">
    <source>
        <dbReference type="ARBA" id="ARBA00023004"/>
    </source>
</evidence>
<dbReference type="GO" id="GO:0016705">
    <property type="term" value="F:oxidoreductase activity, acting on paired donors, with incorporation or reduction of molecular oxygen"/>
    <property type="evidence" value="ECO:0007669"/>
    <property type="project" value="InterPro"/>
</dbReference>
<keyword evidence="7" id="KW-0732">Signal</keyword>
<dbReference type="AlphaFoldDB" id="A0A367KS22"/>
<dbReference type="GO" id="GO:0005506">
    <property type="term" value="F:iron ion binding"/>
    <property type="evidence" value="ECO:0007669"/>
    <property type="project" value="InterPro"/>
</dbReference>
<dbReference type="GO" id="GO:0004497">
    <property type="term" value="F:monooxygenase activity"/>
    <property type="evidence" value="ECO:0007669"/>
    <property type="project" value="UniProtKB-KW"/>
</dbReference>
<keyword evidence="6" id="KW-0560">Oxidoreductase</keyword>
<feature type="binding site" description="axial binding residue" evidence="5">
    <location>
        <position position="435"/>
    </location>
    <ligand>
        <name>heme</name>
        <dbReference type="ChEBI" id="CHEBI:30413"/>
    </ligand>
    <ligandPart>
        <name>Fe</name>
        <dbReference type="ChEBI" id="CHEBI:18248"/>
    </ligandPart>
</feature>
<protein>
    <recommendedName>
        <fullName evidence="10">Cytochrome P450</fullName>
    </recommendedName>
</protein>
<keyword evidence="6" id="KW-0503">Monooxygenase</keyword>
<organism evidence="8 9">
    <name type="scientific">Rhizopus stolonifer</name>
    <name type="common">Rhizopus nigricans</name>
    <dbReference type="NCBI Taxonomy" id="4846"/>
    <lineage>
        <taxon>Eukaryota</taxon>
        <taxon>Fungi</taxon>
        <taxon>Fungi incertae sedis</taxon>
        <taxon>Mucoromycota</taxon>
        <taxon>Mucoromycotina</taxon>
        <taxon>Mucoromycetes</taxon>
        <taxon>Mucorales</taxon>
        <taxon>Mucorineae</taxon>
        <taxon>Rhizopodaceae</taxon>
        <taxon>Rhizopus</taxon>
    </lineage>
</organism>
<dbReference type="PRINTS" id="PR00465">
    <property type="entry name" value="EP450IV"/>
</dbReference>
<dbReference type="Gene3D" id="1.10.630.10">
    <property type="entry name" value="Cytochrome P450"/>
    <property type="match status" value="1"/>
</dbReference>
<comment type="similarity">
    <text evidence="2 6">Belongs to the cytochrome P450 family.</text>
</comment>
<evidence type="ECO:0000256" key="1">
    <source>
        <dbReference type="ARBA" id="ARBA00001971"/>
    </source>
</evidence>
<keyword evidence="4 5" id="KW-0408">Iron</keyword>
<sequence>MTQNNYLALSAVAATTLVLWKLLRSSNDESKQAPLVSGSLPLIGHLLPLQRNPREFIQNAKDKYGPCFRVKLPGQGTLVVVTGDLIPEVMKATKNFDFRKGVEKLVPSKKVVKMSYDHKFIAEEISPRAKDPIVYPIKNNFKEHQIDIFSERIQSGLKRGFQEKLDIAPGERRTVSLVETLSYIVSSISCPCFAFDDIESDREFVQGMASFTDKIIRASITLMMFPGWLGHLLLRNFFSVEHEMDLIMTRLVPMLQKARDGAVFEPSFVTMVMNLRKEDGQLRSVADVAYMFKDIAFASIHTTSHFASISLHELATRPELMQELRKELAELDEMTPESVASLSLMDSFLREVFRCNADFLALHHLTVKDSVLSTGHLVPKGTTVVLALDQAHHDPAHVQSPDLGTFNPYRFMNSSLKSTTIGLDNLPFGIGAHACPGRYFAVNEIKYLIAEIITKFKVESKTGERAKDNIMLGMTKFPPTEPLIFSLNN</sequence>
<dbReference type="OrthoDB" id="1844152at2759"/>
<reference evidence="8 9" key="1">
    <citation type="journal article" date="2018" name="G3 (Bethesda)">
        <title>Phylogenetic and Phylogenomic Definition of Rhizopus Species.</title>
        <authorList>
            <person name="Gryganskyi A.P."/>
            <person name="Golan J."/>
            <person name="Dolatabadi S."/>
            <person name="Mondo S."/>
            <person name="Robb S."/>
            <person name="Idnurm A."/>
            <person name="Muszewska A."/>
            <person name="Steczkiewicz K."/>
            <person name="Masonjones S."/>
            <person name="Liao H.L."/>
            <person name="Gajdeczka M.T."/>
            <person name="Anike F."/>
            <person name="Vuek A."/>
            <person name="Anishchenko I.M."/>
            <person name="Voigt K."/>
            <person name="de Hoog G.S."/>
            <person name="Smith M.E."/>
            <person name="Heitman J."/>
            <person name="Vilgalys R."/>
            <person name="Stajich J.E."/>
        </authorList>
    </citation>
    <scope>NUCLEOTIDE SEQUENCE [LARGE SCALE GENOMIC DNA]</scope>
    <source>
        <strain evidence="8 9">LSU 92-RS-03</strain>
    </source>
</reference>
<evidence type="ECO:0000313" key="8">
    <source>
        <dbReference type="EMBL" id="RCI04976.1"/>
    </source>
</evidence>
<dbReference type="InterPro" id="IPR036396">
    <property type="entry name" value="Cyt_P450_sf"/>
</dbReference>
<dbReference type="EMBL" id="PJQM01000519">
    <property type="protein sequence ID" value="RCI04976.1"/>
    <property type="molecule type" value="Genomic_DNA"/>
</dbReference>
<feature type="signal peptide" evidence="7">
    <location>
        <begin position="1"/>
        <end position="25"/>
    </location>
</feature>
<keyword evidence="5 6" id="KW-0349">Heme</keyword>
<proteinExistence type="inferred from homology"/>
<evidence type="ECO:0000256" key="3">
    <source>
        <dbReference type="ARBA" id="ARBA00022723"/>
    </source>
</evidence>
<comment type="cofactor">
    <cofactor evidence="1 5">
        <name>heme</name>
        <dbReference type="ChEBI" id="CHEBI:30413"/>
    </cofactor>
</comment>
<dbReference type="Proteomes" id="UP000253551">
    <property type="component" value="Unassembled WGS sequence"/>
</dbReference>
<evidence type="ECO:0000256" key="5">
    <source>
        <dbReference type="PIRSR" id="PIRSR602403-1"/>
    </source>
</evidence>
<evidence type="ECO:0000313" key="9">
    <source>
        <dbReference type="Proteomes" id="UP000253551"/>
    </source>
</evidence>
<keyword evidence="3 5" id="KW-0479">Metal-binding</keyword>
<dbReference type="STRING" id="4846.A0A367KS22"/>
<dbReference type="InterPro" id="IPR002403">
    <property type="entry name" value="Cyt_P450_E_grp-IV"/>
</dbReference>
<evidence type="ECO:0000256" key="2">
    <source>
        <dbReference type="ARBA" id="ARBA00010617"/>
    </source>
</evidence>
<dbReference type="InterPro" id="IPR001128">
    <property type="entry name" value="Cyt_P450"/>
</dbReference>
<evidence type="ECO:0000256" key="7">
    <source>
        <dbReference type="SAM" id="SignalP"/>
    </source>
</evidence>
<feature type="chain" id="PRO_5016934854" description="Cytochrome P450" evidence="7">
    <location>
        <begin position="26"/>
        <end position="489"/>
    </location>
</feature>
<dbReference type="Pfam" id="PF00067">
    <property type="entry name" value="p450"/>
    <property type="match status" value="1"/>
</dbReference>
<gene>
    <name evidence="8" type="ORF">CU098_008377</name>
</gene>
<dbReference type="PROSITE" id="PS00086">
    <property type="entry name" value="CYTOCHROME_P450"/>
    <property type="match status" value="1"/>
</dbReference>
<dbReference type="PANTHER" id="PTHR46206">
    <property type="entry name" value="CYTOCHROME P450"/>
    <property type="match status" value="1"/>
</dbReference>
<dbReference type="InterPro" id="IPR017972">
    <property type="entry name" value="Cyt_P450_CS"/>
</dbReference>
<accession>A0A367KS22</accession>
<comment type="caution">
    <text evidence="8">The sequence shown here is derived from an EMBL/GenBank/DDBJ whole genome shotgun (WGS) entry which is preliminary data.</text>
</comment>
<dbReference type="CDD" id="cd11041">
    <property type="entry name" value="CYP503A1-like"/>
    <property type="match status" value="1"/>
</dbReference>
<keyword evidence="9" id="KW-1185">Reference proteome</keyword>
<dbReference type="SUPFAM" id="SSF48264">
    <property type="entry name" value="Cytochrome P450"/>
    <property type="match status" value="1"/>
</dbReference>
<evidence type="ECO:0008006" key="10">
    <source>
        <dbReference type="Google" id="ProtNLM"/>
    </source>
</evidence>
<dbReference type="GO" id="GO:0020037">
    <property type="term" value="F:heme binding"/>
    <property type="evidence" value="ECO:0007669"/>
    <property type="project" value="InterPro"/>
</dbReference>
<evidence type="ECO:0000256" key="6">
    <source>
        <dbReference type="RuleBase" id="RU000461"/>
    </source>
</evidence>